<dbReference type="EMBL" id="RSCE01000002">
    <property type="protein sequence ID" value="RSH86352.1"/>
    <property type="molecule type" value="Genomic_DNA"/>
</dbReference>
<reference evidence="2 3" key="1">
    <citation type="submission" date="2018-11" db="EMBL/GenBank/DDBJ databases">
        <title>Genome sequence of Apiotrichum porosum DSM 27194.</title>
        <authorList>
            <person name="Aliyu H."/>
            <person name="Gorte O."/>
            <person name="Ochsenreither K."/>
        </authorList>
    </citation>
    <scope>NUCLEOTIDE SEQUENCE [LARGE SCALE GENOMIC DNA]</scope>
    <source>
        <strain evidence="2 3">DSM 27194</strain>
    </source>
</reference>
<keyword evidence="3" id="KW-1185">Reference proteome</keyword>
<evidence type="ECO:0000256" key="1">
    <source>
        <dbReference type="SAM" id="MobiDB-lite"/>
    </source>
</evidence>
<proteinExistence type="predicted"/>
<dbReference type="AlphaFoldDB" id="A0A427Y5L0"/>
<dbReference type="Proteomes" id="UP000279236">
    <property type="component" value="Unassembled WGS sequence"/>
</dbReference>
<sequence>MHRTALIARPSLSGDATPVSGVAGQLVPNSIGEMMPHGHGASSAIPSVRTNHQQHDPPLHRPFDGHKAPIAPPPSNHLPLIIHLWLAITHPLIYHGTKPQLQLHKTANPRGLVLVVSLLDVDEGAPQVLTTHGTALRAVSGVFERVLKDVDLLSYQPTVKVPSKLADMAPFLRFLEAGGPKGYPLTETANTLHARPLLSIVAMCEAYAVRPFVRDMLTHHVDTHAALLVNSPRARADRVLLARLAHAARSPQLWRALLDLNQNAHHAHPSASSDTLVTDVEKEGEEKDGGDTHSHQTRRHKKPWWPSTQEAQALGTVPYCAILFVANESALGHDVRDLGIKYIGDQLFFFRSQQEDSLLHIG</sequence>
<feature type="region of interest" description="Disordered" evidence="1">
    <location>
        <begin position="266"/>
        <end position="306"/>
    </location>
</feature>
<dbReference type="GeneID" id="39589142"/>
<accession>A0A427Y5L0</accession>
<feature type="compositionally biased region" description="Basic and acidic residues" evidence="1">
    <location>
        <begin position="279"/>
        <end position="294"/>
    </location>
</feature>
<dbReference type="RefSeq" id="XP_028479137.1">
    <property type="nucleotide sequence ID" value="XM_028620165.1"/>
</dbReference>
<protein>
    <recommendedName>
        <fullName evidence="4">BTB domain-containing protein</fullName>
    </recommendedName>
</protein>
<evidence type="ECO:0000313" key="2">
    <source>
        <dbReference type="EMBL" id="RSH86352.1"/>
    </source>
</evidence>
<feature type="compositionally biased region" description="Polar residues" evidence="1">
    <location>
        <begin position="266"/>
        <end position="276"/>
    </location>
</feature>
<evidence type="ECO:0008006" key="4">
    <source>
        <dbReference type="Google" id="ProtNLM"/>
    </source>
</evidence>
<organism evidence="2 3">
    <name type="scientific">Apiotrichum porosum</name>
    <dbReference type="NCBI Taxonomy" id="105984"/>
    <lineage>
        <taxon>Eukaryota</taxon>
        <taxon>Fungi</taxon>
        <taxon>Dikarya</taxon>
        <taxon>Basidiomycota</taxon>
        <taxon>Agaricomycotina</taxon>
        <taxon>Tremellomycetes</taxon>
        <taxon>Trichosporonales</taxon>
        <taxon>Trichosporonaceae</taxon>
        <taxon>Apiotrichum</taxon>
    </lineage>
</organism>
<feature type="region of interest" description="Disordered" evidence="1">
    <location>
        <begin position="1"/>
        <end position="20"/>
    </location>
</feature>
<evidence type="ECO:0000313" key="3">
    <source>
        <dbReference type="Proteomes" id="UP000279236"/>
    </source>
</evidence>
<comment type="caution">
    <text evidence="2">The sequence shown here is derived from an EMBL/GenBank/DDBJ whole genome shotgun (WGS) entry which is preliminary data.</text>
</comment>
<name>A0A427Y5L0_9TREE</name>
<gene>
    <name evidence="2" type="ORF">EHS24_004599</name>
</gene>